<evidence type="ECO:0000313" key="5">
    <source>
        <dbReference type="EMBL" id="RHA14914.1"/>
    </source>
</evidence>
<dbReference type="EMBL" id="QSEN01000001">
    <property type="protein sequence ID" value="RGZ77063.1"/>
    <property type="molecule type" value="Genomic_DNA"/>
</dbReference>
<dbReference type="Proteomes" id="UP000283431">
    <property type="component" value="Unassembled WGS sequence"/>
</dbReference>
<gene>
    <name evidence="6" type="ORF">DW001_02605</name>
    <name evidence="5" type="ORF">DW948_05490</name>
    <name evidence="4" type="ORF">DW975_00155</name>
    <name evidence="3" type="ORF">DWX06_02180</name>
    <name evidence="2" type="ORF">DWY38_15760</name>
    <name evidence="1" type="ORF">G4319_01480</name>
</gene>
<dbReference type="EMBL" id="QSFB01000005">
    <property type="protein sequence ID" value="RHA14914.1"/>
    <property type="molecule type" value="Genomic_DNA"/>
</dbReference>
<evidence type="ECO:0000313" key="7">
    <source>
        <dbReference type="Proteomes" id="UP000266066"/>
    </source>
</evidence>
<evidence type="ECO:0000313" key="8">
    <source>
        <dbReference type="Proteomes" id="UP000266698"/>
    </source>
</evidence>
<dbReference type="AlphaFoldDB" id="A0A395UTY9"/>
<evidence type="ECO:0000313" key="1">
    <source>
        <dbReference type="EMBL" id="NSC26023.1"/>
    </source>
</evidence>
<dbReference type="Proteomes" id="UP001193670">
    <property type="component" value="Unassembled WGS sequence"/>
</dbReference>
<evidence type="ECO:0000313" key="6">
    <source>
        <dbReference type="EMBL" id="RHL82910.1"/>
    </source>
</evidence>
<evidence type="ECO:0000313" key="9">
    <source>
        <dbReference type="Proteomes" id="UP000283431"/>
    </source>
</evidence>
<reference evidence="1" key="3">
    <citation type="submission" date="2020-02" db="EMBL/GenBank/DDBJ databases">
        <authorList>
            <person name="Littmann E."/>
            <person name="Sorbara M."/>
        </authorList>
    </citation>
    <scope>NUCLEOTIDE SEQUENCE</scope>
    <source>
        <strain evidence="1">MSK.17.79</strain>
    </source>
</reference>
<name>A0A395UTY9_9FIRM</name>
<evidence type="ECO:0000313" key="2">
    <source>
        <dbReference type="EMBL" id="RGR51975.1"/>
    </source>
</evidence>
<dbReference type="Proteomes" id="UP000266698">
    <property type="component" value="Unassembled WGS sequence"/>
</dbReference>
<protein>
    <submittedName>
        <fullName evidence="2">DUF4365 domain-containing protein</fullName>
    </submittedName>
</protein>
<evidence type="ECO:0000313" key="4">
    <source>
        <dbReference type="EMBL" id="RGZ77063.1"/>
    </source>
</evidence>
<dbReference type="EMBL" id="QRXG01000002">
    <property type="protein sequence ID" value="RGT84228.1"/>
    <property type="molecule type" value="Genomic_DNA"/>
</dbReference>
<sequence>MEFASYGYDVYTSEVDDHGVDFVARDIVTGTFYEVQVKSIYKGKYTYMQKQHMSVDDKYRLVCFLKFEDDRLPEVYIIPATAWQKPNAILVDRKYDKPGQKSKPEWGISYTIKNKKLIEKYKAENFFG</sequence>
<evidence type="ECO:0000313" key="11">
    <source>
        <dbReference type="Proteomes" id="UP000286341"/>
    </source>
</evidence>
<proteinExistence type="predicted"/>
<evidence type="ECO:0000313" key="10">
    <source>
        <dbReference type="Proteomes" id="UP000284296"/>
    </source>
</evidence>
<reference evidence="1" key="2">
    <citation type="journal article" date="2020" name="Cell Host Microbe">
        <title>Functional and Genomic Variation between Human-Derived Isolates of Lachnospiraceae Reveals Inter- and Intra-Species Diversity.</title>
        <authorList>
            <person name="Sorbara M.T."/>
            <person name="Littmann E.R."/>
            <person name="Fontana E."/>
            <person name="Moody T.U."/>
            <person name="Kohout C.E."/>
            <person name="Gjonbalaj M."/>
            <person name="Eaton V."/>
            <person name="Seok R."/>
            <person name="Leiner I.M."/>
            <person name="Pamer E.G."/>
        </authorList>
    </citation>
    <scope>NUCLEOTIDE SEQUENCE</scope>
    <source>
        <strain evidence="1">MSK.17.79</strain>
    </source>
</reference>
<dbReference type="InterPro" id="IPR011856">
    <property type="entry name" value="tRNA_endonuc-like_dom_sf"/>
</dbReference>
<dbReference type="Proteomes" id="UP000266066">
    <property type="component" value="Unassembled WGS sequence"/>
</dbReference>
<dbReference type="Proteomes" id="UP000284296">
    <property type="component" value="Unassembled WGS sequence"/>
</dbReference>
<dbReference type="Gene3D" id="3.40.1350.10">
    <property type="match status" value="1"/>
</dbReference>
<organism evidence="2 7">
    <name type="scientific">Agathobacter rectalis</name>
    <dbReference type="NCBI Taxonomy" id="39491"/>
    <lineage>
        <taxon>Bacteria</taxon>
        <taxon>Bacillati</taxon>
        <taxon>Bacillota</taxon>
        <taxon>Clostridia</taxon>
        <taxon>Lachnospirales</taxon>
        <taxon>Lachnospiraceae</taxon>
        <taxon>Agathobacter</taxon>
    </lineage>
</organism>
<evidence type="ECO:0000313" key="3">
    <source>
        <dbReference type="EMBL" id="RGT84228.1"/>
    </source>
</evidence>
<reference evidence="7 8" key="1">
    <citation type="submission" date="2018-08" db="EMBL/GenBank/DDBJ databases">
        <title>A genome reference for cultivated species of the human gut microbiota.</title>
        <authorList>
            <person name="Zou Y."/>
            <person name="Xue W."/>
            <person name="Luo G."/>
        </authorList>
    </citation>
    <scope>NUCLEOTIDE SEQUENCE [LARGE SCALE GENOMIC DNA]</scope>
    <source>
        <strain evidence="3 10">AF18-16LB</strain>
        <strain evidence="2 7">AF25-15</strain>
        <strain evidence="6 8">AF36-2BH</strain>
        <strain evidence="5 11">AM44-1AT</strain>
        <strain evidence="4 9">AM48-7</strain>
    </source>
</reference>
<dbReference type="EMBL" id="JAAILW010000002">
    <property type="protein sequence ID" value="NSC26023.1"/>
    <property type="molecule type" value="Genomic_DNA"/>
</dbReference>
<dbReference type="EMBL" id="QRUJ01000030">
    <property type="protein sequence ID" value="RGR51975.1"/>
    <property type="molecule type" value="Genomic_DNA"/>
</dbReference>
<dbReference type="GO" id="GO:0003676">
    <property type="term" value="F:nucleic acid binding"/>
    <property type="evidence" value="ECO:0007669"/>
    <property type="project" value="InterPro"/>
</dbReference>
<comment type="caution">
    <text evidence="2">The sequence shown here is derived from an EMBL/GenBank/DDBJ whole genome shotgun (WGS) entry which is preliminary data.</text>
</comment>
<dbReference type="Proteomes" id="UP000286341">
    <property type="component" value="Unassembled WGS sequence"/>
</dbReference>
<dbReference type="EMBL" id="QRPB01000002">
    <property type="protein sequence ID" value="RHL82910.1"/>
    <property type="molecule type" value="Genomic_DNA"/>
</dbReference>
<accession>A0A395UTY9</accession>